<feature type="transmembrane region" description="Helical" evidence="2">
    <location>
        <begin position="226"/>
        <end position="250"/>
    </location>
</feature>
<feature type="compositionally biased region" description="Basic and acidic residues" evidence="1">
    <location>
        <begin position="349"/>
        <end position="358"/>
    </location>
</feature>
<gene>
    <name evidence="3" type="ORF">V5O48_005244</name>
</gene>
<dbReference type="Proteomes" id="UP001465976">
    <property type="component" value="Unassembled WGS sequence"/>
</dbReference>
<keyword evidence="2" id="KW-0812">Transmembrane</keyword>
<feature type="transmembrane region" description="Helical" evidence="2">
    <location>
        <begin position="58"/>
        <end position="75"/>
    </location>
</feature>
<organism evidence="3 4">
    <name type="scientific">Marasmius crinis-equi</name>
    <dbReference type="NCBI Taxonomy" id="585013"/>
    <lineage>
        <taxon>Eukaryota</taxon>
        <taxon>Fungi</taxon>
        <taxon>Dikarya</taxon>
        <taxon>Basidiomycota</taxon>
        <taxon>Agaricomycotina</taxon>
        <taxon>Agaricomycetes</taxon>
        <taxon>Agaricomycetidae</taxon>
        <taxon>Agaricales</taxon>
        <taxon>Marasmiineae</taxon>
        <taxon>Marasmiaceae</taxon>
        <taxon>Marasmius</taxon>
    </lineage>
</organism>
<feature type="transmembrane region" description="Helical" evidence="2">
    <location>
        <begin position="108"/>
        <end position="133"/>
    </location>
</feature>
<evidence type="ECO:0000313" key="3">
    <source>
        <dbReference type="EMBL" id="KAL0576738.1"/>
    </source>
</evidence>
<comment type="caution">
    <text evidence="3">The sequence shown here is derived from an EMBL/GenBank/DDBJ whole genome shotgun (WGS) entry which is preliminary data.</text>
</comment>
<keyword evidence="2" id="KW-0472">Membrane</keyword>
<feature type="transmembrane region" description="Helical" evidence="2">
    <location>
        <begin position="25"/>
        <end position="46"/>
    </location>
</feature>
<dbReference type="EMBL" id="JBAHYK010000203">
    <property type="protein sequence ID" value="KAL0576738.1"/>
    <property type="molecule type" value="Genomic_DNA"/>
</dbReference>
<feature type="region of interest" description="Disordered" evidence="1">
    <location>
        <begin position="329"/>
        <end position="358"/>
    </location>
</feature>
<evidence type="ECO:0000256" key="1">
    <source>
        <dbReference type="SAM" id="MobiDB-lite"/>
    </source>
</evidence>
<evidence type="ECO:0000256" key="2">
    <source>
        <dbReference type="SAM" id="Phobius"/>
    </source>
</evidence>
<feature type="compositionally biased region" description="Low complexity" evidence="1">
    <location>
        <begin position="335"/>
        <end position="346"/>
    </location>
</feature>
<proteinExistence type="predicted"/>
<protein>
    <submittedName>
        <fullName evidence="3">Uncharacterized protein</fullName>
    </submittedName>
</protein>
<name>A0ABR3FMT9_9AGAR</name>
<accession>A0ABR3FMT9</accession>
<evidence type="ECO:0000313" key="4">
    <source>
        <dbReference type="Proteomes" id="UP001465976"/>
    </source>
</evidence>
<reference evidence="3 4" key="1">
    <citation type="submission" date="2024-02" db="EMBL/GenBank/DDBJ databases">
        <title>A draft genome for the cacao thread blight pathogen Marasmius crinis-equi.</title>
        <authorList>
            <person name="Cohen S.P."/>
            <person name="Baruah I.K."/>
            <person name="Amoako-Attah I."/>
            <person name="Bukari Y."/>
            <person name="Meinhardt L.W."/>
            <person name="Bailey B.A."/>
        </authorList>
    </citation>
    <scope>NUCLEOTIDE SEQUENCE [LARGE SCALE GENOMIC DNA]</scope>
    <source>
        <strain evidence="3 4">GH-76</strain>
    </source>
</reference>
<keyword evidence="4" id="KW-1185">Reference proteome</keyword>
<sequence length="358" mass="39997">MGNPYRPNEDDASINLERFFLAGDFVAGVGYGIQLLLYYWCARFLWSRRKVSRQTKFLLVYITWLLIIETIFVVVEANTVQLLYVENRNYPGGPWAFFLASQYLPDDVLFYSTLFLLTFFADLLVLWRCWVIWRTSGTKIAILVTSIPGLIVAASVPLGILWTLQSSHPGLSMYSKLPLAFGTSYYAISLGVNIIITILITIRLLMYRRNAAGILPENHAREYLSLATIFVESAALYSVCSILFLITYAVNNPANQVLLSFASDAQQIAGYMIIYRVASGRAWTENTLKQGGPSLPVHGNRENEVSTKPMAFRQVRPGHDTTIITQLMTVDEGSRSSSSPGTGSQSDGEEQKQNDSPA</sequence>
<feature type="transmembrane region" description="Helical" evidence="2">
    <location>
        <begin position="184"/>
        <end position="205"/>
    </location>
</feature>
<keyword evidence="2" id="KW-1133">Transmembrane helix</keyword>
<feature type="transmembrane region" description="Helical" evidence="2">
    <location>
        <begin position="140"/>
        <end position="164"/>
    </location>
</feature>